<dbReference type="PROSITE" id="PS00463">
    <property type="entry name" value="ZN2_CY6_FUNGAL_1"/>
    <property type="match status" value="1"/>
</dbReference>
<dbReference type="InterPro" id="IPR036864">
    <property type="entry name" value="Zn2-C6_fun-type_DNA-bd_sf"/>
</dbReference>
<evidence type="ECO:0000259" key="6">
    <source>
        <dbReference type="PROSITE" id="PS50048"/>
    </source>
</evidence>
<dbReference type="Pfam" id="PF00172">
    <property type="entry name" value="Zn_clus"/>
    <property type="match status" value="1"/>
</dbReference>
<comment type="caution">
    <text evidence="7">The sequence shown here is derived from an EMBL/GenBank/DDBJ whole genome shotgun (WGS) entry which is preliminary data.</text>
</comment>
<feature type="domain" description="Zn(2)-C6 fungal-type" evidence="6">
    <location>
        <begin position="33"/>
        <end position="63"/>
    </location>
</feature>
<dbReference type="OrthoDB" id="5557398at2759"/>
<protein>
    <recommendedName>
        <fullName evidence="6">Zn(2)-C6 fungal-type domain-containing protein</fullName>
    </recommendedName>
</protein>
<dbReference type="GO" id="GO:0000981">
    <property type="term" value="F:DNA-binding transcription factor activity, RNA polymerase II-specific"/>
    <property type="evidence" value="ECO:0007669"/>
    <property type="project" value="InterPro"/>
</dbReference>
<dbReference type="Proteomes" id="UP001149813">
    <property type="component" value="Unassembled WGS sequence"/>
</dbReference>
<feature type="region of interest" description="Disordered" evidence="5">
    <location>
        <begin position="126"/>
        <end position="158"/>
    </location>
</feature>
<evidence type="ECO:0000256" key="4">
    <source>
        <dbReference type="ARBA" id="ARBA00023242"/>
    </source>
</evidence>
<keyword evidence="3" id="KW-0804">Transcription</keyword>
<keyword evidence="4" id="KW-0539">Nucleus</keyword>
<keyword evidence="2" id="KW-0238">DNA-binding</keyword>
<dbReference type="SMART" id="SM00066">
    <property type="entry name" value="GAL4"/>
    <property type="match status" value="1"/>
</dbReference>
<name>A0A9W7XUK2_9FUNG</name>
<dbReference type="Gene3D" id="4.10.240.10">
    <property type="entry name" value="Zn(2)-C6 fungal-type DNA-binding domain"/>
    <property type="match status" value="1"/>
</dbReference>
<evidence type="ECO:0000256" key="2">
    <source>
        <dbReference type="ARBA" id="ARBA00023125"/>
    </source>
</evidence>
<feature type="region of interest" description="Disordered" evidence="5">
    <location>
        <begin position="1"/>
        <end position="25"/>
    </location>
</feature>
<sequence>MDGAAETAAAAATAAAATSSGAGAEKSIPLLRSCERCRRRKQRCDGEQPVCSRCRSHQAECSYRQSGRFRKRFPRAASSSAGGGAAATDAADEGDRAPAAKRPRAAAADDALTAATALSALSALTARQRAEPAQPGGGSPHLPALSPCTASEASPNDAMLHTPRNAAVAHVPPPKGAPGDASLAAARAMDPVALLRAYSLPDLAQGLPEHIVRQMWALVTTPDPVARARSGSLSPNLALLDPRNTAANAPRYTAAGPAGARPEDAAALQALAGVAQRHALGAPAAELLRLLRAEHAASGLHAGVGAFWAALGAGAGAAGDFDVLAHVAVAAASAAGDSASPARAAEVAAYEAARRTWERGHVAASPAAVCALLQLSEYGHRTGRATVHWEFAQIAAAAARQVVFRGHAFPWRAARITLASGKCDTEYDHVLRVFWAAWTHRLAAAQVLARR</sequence>
<dbReference type="GO" id="GO:0003677">
    <property type="term" value="F:DNA binding"/>
    <property type="evidence" value="ECO:0007669"/>
    <property type="project" value="UniProtKB-KW"/>
</dbReference>
<organism evidence="7 8">
    <name type="scientific">Coemansia erecta</name>
    <dbReference type="NCBI Taxonomy" id="147472"/>
    <lineage>
        <taxon>Eukaryota</taxon>
        <taxon>Fungi</taxon>
        <taxon>Fungi incertae sedis</taxon>
        <taxon>Zoopagomycota</taxon>
        <taxon>Kickxellomycotina</taxon>
        <taxon>Kickxellomycetes</taxon>
        <taxon>Kickxellales</taxon>
        <taxon>Kickxellaceae</taxon>
        <taxon>Coemansia</taxon>
    </lineage>
</organism>
<evidence type="ECO:0000256" key="3">
    <source>
        <dbReference type="ARBA" id="ARBA00023163"/>
    </source>
</evidence>
<feature type="non-terminal residue" evidence="7">
    <location>
        <position position="451"/>
    </location>
</feature>
<dbReference type="PANTHER" id="PTHR47424">
    <property type="entry name" value="REGULATORY PROTEIN GAL4"/>
    <property type="match status" value="1"/>
</dbReference>
<proteinExistence type="predicted"/>
<evidence type="ECO:0000256" key="1">
    <source>
        <dbReference type="ARBA" id="ARBA00023015"/>
    </source>
</evidence>
<feature type="region of interest" description="Disordered" evidence="5">
    <location>
        <begin position="63"/>
        <end position="108"/>
    </location>
</feature>
<dbReference type="InterPro" id="IPR001138">
    <property type="entry name" value="Zn2Cys6_DnaBD"/>
</dbReference>
<dbReference type="InterPro" id="IPR051127">
    <property type="entry name" value="Fungal_SecMet_Regulators"/>
</dbReference>
<dbReference type="SUPFAM" id="SSF57701">
    <property type="entry name" value="Zn2/Cys6 DNA-binding domain"/>
    <property type="match status" value="1"/>
</dbReference>
<dbReference type="CDD" id="cd00067">
    <property type="entry name" value="GAL4"/>
    <property type="match status" value="1"/>
</dbReference>
<evidence type="ECO:0000256" key="5">
    <source>
        <dbReference type="SAM" id="MobiDB-lite"/>
    </source>
</evidence>
<reference evidence="7" key="1">
    <citation type="submission" date="2022-07" db="EMBL/GenBank/DDBJ databases">
        <title>Phylogenomic reconstructions and comparative analyses of Kickxellomycotina fungi.</title>
        <authorList>
            <person name="Reynolds N.K."/>
            <person name="Stajich J.E."/>
            <person name="Barry K."/>
            <person name="Grigoriev I.V."/>
            <person name="Crous P."/>
            <person name="Smith M.E."/>
        </authorList>
    </citation>
    <scope>NUCLEOTIDE SEQUENCE</scope>
    <source>
        <strain evidence="7">NBRC 32514</strain>
    </source>
</reference>
<gene>
    <name evidence="7" type="ORF">LPJ53_005935</name>
</gene>
<keyword evidence="1" id="KW-0805">Transcription regulation</keyword>
<dbReference type="AlphaFoldDB" id="A0A9W7XUK2"/>
<keyword evidence="8" id="KW-1185">Reference proteome</keyword>
<dbReference type="PANTHER" id="PTHR47424:SF3">
    <property type="entry name" value="REGULATORY PROTEIN GAL4"/>
    <property type="match status" value="1"/>
</dbReference>
<evidence type="ECO:0000313" key="7">
    <source>
        <dbReference type="EMBL" id="KAJ1719272.1"/>
    </source>
</evidence>
<dbReference type="PROSITE" id="PS50048">
    <property type="entry name" value="ZN2_CY6_FUNGAL_2"/>
    <property type="match status" value="1"/>
</dbReference>
<dbReference type="GO" id="GO:0008270">
    <property type="term" value="F:zinc ion binding"/>
    <property type="evidence" value="ECO:0007669"/>
    <property type="project" value="InterPro"/>
</dbReference>
<accession>A0A9W7XUK2</accession>
<dbReference type="EMBL" id="JANBOJ010000436">
    <property type="protein sequence ID" value="KAJ1719272.1"/>
    <property type="molecule type" value="Genomic_DNA"/>
</dbReference>
<evidence type="ECO:0000313" key="8">
    <source>
        <dbReference type="Proteomes" id="UP001149813"/>
    </source>
</evidence>